<dbReference type="Proteomes" id="UP001054945">
    <property type="component" value="Unassembled WGS sequence"/>
</dbReference>
<gene>
    <name evidence="2" type="ORF">CEXT_401741</name>
</gene>
<comment type="caution">
    <text evidence="2">The sequence shown here is derived from an EMBL/GenBank/DDBJ whole genome shotgun (WGS) entry which is preliminary data.</text>
</comment>
<accession>A0AAV4W296</accession>
<organism evidence="2 3">
    <name type="scientific">Caerostris extrusa</name>
    <name type="common">Bark spider</name>
    <name type="synonym">Caerostris bankana</name>
    <dbReference type="NCBI Taxonomy" id="172846"/>
    <lineage>
        <taxon>Eukaryota</taxon>
        <taxon>Metazoa</taxon>
        <taxon>Ecdysozoa</taxon>
        <taxon>Arthropoda</taxon>
        <taxon>Chelicerata</taxon>
        <taxon>Arachnida</taxon>
        <taxon>Araneae</taxon>
        <taxon>Araneomorphae</taxon>
        <taxon>Entelegynae</taxon>
        <taxon>Araneoidea</taxon>
        <taxon>Araneidae</taxon>
        <taxon>Caerostris</taxon>
    </lineage>
</organism>
<feature type="region of interest" description="Disordered" evidence="1">
    <location>
        <begin position="167"/>
        <end position="210"/>
    </location>
</feature>
<dbReference type="AlphaFoldDB" id="A0AAV4W296"/>
<evidence type="ECO:0000313" key="3">
    <source>
        <dbReference type="Proteomes" id="UP001054945"/>
    </source>
</evidence>
<evidence type="ECO:0000313" key="2">
    <source>
        <dbReference type="EMBL" id="GIY76737.1"/>
    </source>
</evidence>
<keyword evidence="3" id="KW-1185">Reference proteome</keyword>
<feature type="compositionally biased region" description="Basic and acidic residues" evidence="1">
    <location>
        <begin position="199"/>
        <end position="210"/>
    </location>
</feature>
<reference evidence="2 3" key="1">
    <citation type="submission" date="2021-06" db="EMBL/GenBank/DDBJ databases">
        <title>Caerostris extrusa draft genome.</title>
        <authorList>
            <person name="Kono N."/>
            <person name="Arakawa K."/>
        </authorList>
    </citation>
    <scope>NUCLEOTIDE SEQUENCE [LARGE SCALE GENOMIC DNA]</scope>
</reference>
<proteinExistence type="predicted"/>
<protein>
    <submittedName>
        <fullName evidence="2">Uncharacterized protein</fullName>
    </submittedName>
</protein>
<evidence type="ECO:0000256" key="1">
    <source>
        <dbReference type="SAM" id="MobiDB-lite"/>
    </source>
</evidence>
<sequence length="210" mass="23154">MANKEDIFCTSLEDERKRERAKSRLNSEHENVFCIVSLSSPWQAAPDAAVASGPPLSSVDGFFACRFLVPVLGTNPFLAKGTDPSGPRCRHLPLGGQLQRTHRFINVRLPSGEAEGPDAAIRTASNYIHDRNPPIISRPPLQSFGMSSVITTLSPTLLMIPTGDIPTLKHRKSAKSSRDGVGGTRFKRRSEEEEEEEEEVKRSEEDKSSK</sequence>
<dbReference type="EMBL" id="BPLR01015525">
    <property type="protein sequence ID" value="GIY76737.1"/>
    <property type="molecule type" value="Genomic_DNA"/>
</dbReference>
<name>A0AAV4W296_CAEEX</name>